<dbReference type="EMBL" id="KI517609">
    <property type="protein sequence ID" value="ESQ37464.1"/>
    <property type="molecule type" value="Genomic_DNA"/>
</dbReference>
<dbReference type="GO" id="GO:0004523">
    <property type="term" value="F:RNA-DNA hybrid ribonuclease activity"/>
    <property type="evidence" value="ECO:0007669"/>
    <property type="project" value="InterPro"/>
</dbReference>
<evidence type="ECO:0000313" key="3">
    <source>
        <dbReference type="Proteomes" id="UP000030689"/>
    </source>
</evidence>
<protein>
    <recommendedName>
        <fullName evidence="1">RNase H type-1 domain-containing protein</fullName>
    </recommendedName>
</protein>
<dbReference type="eggNOG" id="KOG1812">
    <property type="taxonomic scope" value="Eukaryota"/>
</dbReference>
<dbReference type="Pfam" id="PF13456">
    <property type="entry name" value="RVT_3"/>
    <property type="match status" value="1"/>
</dbReference>
<feature type="domain" description="RNase H type-1" evidence="1">
    <location>
        <begin position="99"/>
        <end position="164"/>
    </location>
</feature>
<dbReference type="Proteomes" id="UP000030689">
    <property type="component" value="Unassembled WGS sequence"/>
</dbReference>
<organism evidence="2 3">
    <name type="scientific">Eutrema salsugineum</name>
    <name type="common">Saltwater cress</name>
    <name type="synonym">Sisymbrium salsugineum</name>
    <dbReference type="NCBI Taxonomy" id="72664"/>
    <lineage>
        <taxon>Eukaryota</taxon>
        <taxon>Viridiplantae</taxon>
        <taxon>Streptophyta</taxon>
        <taxon>Embryophyta</taxon>
        <taxon>Tracheophyta</taxon>
        <taxon>Spermatophyta</taxon>
        <taxon>Magnoliopsida</taxon>
        <taxon>eudicotyledons</taxon>
        <taxon>Gunneridae</taxon>
        <taxon>Pentapetalae</taxon>
        <taxon>rosids</taxon>
        <taxon>malvids</taxon>
        <taxon>Brassicales</taxon>
        <taxon>Brassicaceae</taxon>
        <taxon>Eutremeae</taxon>
        <taxon>Eutrema</taxon>
    </lineage>
</organism>
<evidence type="ECO:0000313" key="2">
    <source>
        <dbReference type="EMBL" id="ESQ37464.1"/>
    </source>
</evidence>
<dbReference type="Gramene" id="ESQ37464">
    <property type="protein sequence ID" value="ESQ37464"/>
    <property type="gene ID" value="EUTSA_v10002779mg"/>
</dbReference>
<accession>V4L1D0</accession>
<dbReference type="GO" id="GO:0003676">
    <property type="term" value="F:nucleic acid binding"/>
    <property type="evidence" value="ECO:0007669"/>
    <property type="project" value="InterPro"/>
</dbReference>
<dbReference type="KEGG" id="eus:EUTSA_v10002779mg"/>
<keyword evidence="3" id="KW-1185">Reference proteome</keyword>
<dbReference type="AlphaFoldDB" id="V4L1D0"/>
<evidence type="ECO:0000259" key="1">
    <source>
        <dbReference type="Pfam" id="PF13456"/>
    </source>
</evidence>
<proteinExistence type="predicted"/>
<sequence length="165" mass="18480">MLESHAALSHKTPRTLNPFDSFVLLSLLSSPESVLRFSAAPFCVPSPFELVILMSPAEPSSKVFFQTKSVATKFVENGIYILYFKGLVSGQIAANGKMTAMAGFEVTICDQRDQLLFKLKELVRDAEIDRKEVEIRALVHGLSVSLKMEIRKVVIYCKDSEIYQM</sequence>
<gene>
    <name evidence="2" type="ORF">EUTSA_v10002779mg</name>
</gene>
<name>V4L1D0_EUTSA</name>
<feature type="non-terminal residue" evidence="2">
    <location>
        <position position="165"/>
    </location>
</feature>
<dbReference type="STRING" id="72664.V4L1D0"/>
<dbReference type="InterPro" id="IPR002156">
    <property type="entry name" value="RNaseH_domain"/>
</dbReference>
<reference evidence="2 3" key="1">
    <citation type="journal article" date="2013" name="Front. Plant Sci.">
        <title>The Reference Genome of the Halophytic Plant Eutrema salsugineum.</title>
        <authorList>
            <person name="Yang R."/>
            <person name="Jarvis D.E."/>
            <person name="Chen H."/>
            <person name="Beilstein M.A."/>
            <person name="Grimwood J."/>
            <person name="Jenkins J."/>
            <person name="Shu S."/>
            <person name="Prochnik S."/>
            <person name="Xin M."/>
            <person name="Ma C."/>
            <person name="Schmutz J."/>
            <person name="Wing R.A."/>
            <person name="Mitchell-Olds T."/>
            <person name="Schumaker K.S."/>
            <person name="Wang X."/>
        </authorList>
    </citation>
    <scope>NUCLEOTIDE SEQUENCE [LARGE SCALE GENOMIC DNA]</scope>
</reference>